<evidence type="ECO:0000313" key="4">
    <source>
        <dbReference type="Proteomes" id="UP001357437"/>
    </source>
</evidence>
<dbReference type="RefSeq" id="WP_326293439.1">
    <property type="nucleotide sequence ID" value="NZ_JAYMCU010000328.1"/>
</dbReference>
<organism evidence="3 4">
    <name type="scientific">Leclercia adecarboxylata</name>
    <dbReference type="NCBI Taxonomy" id="83655"/>
    <lineage>
        <taxon>Bacteria</taxon>
        <taxon>Pseudomonadati</taxon>
        <taxon>Pseudomonadota</taxon>
        <taxon>Gammaproteobacteria</taxon>
        <taxon>Enterobacterales</taxon>
        <taxon>Enterobacteriaceae</taxon>
        <taxon>Leclercia</taxon>
    </lineage>
</organism>
<feature type="transmembrane region" description="Helical" evidence="2">
    <location>
        <begin position="51"/>
        <end position="72"/>
    </location>
</feature>
<reference evidence="3 4" key="1">
    <citation type="submission" date="2024-01" db="EMBL/GenBank/DDBJ databases">
        <title>Comparative Genomics of Leclercia adecarboxylata Strains Isolated from Several Sources.</title>
        <authorList>
            <person name="Yescas-Zazueta V."/>
            <person name="Balbuena-Alonso M.G."/>
            <person name="Valencia D."/>
            <person name="Mendez-Pfeiffer P.A."/>
            <person name="Ballesteros-Monrreal M.G."/>
            <person name="Rocha-Gracia R.D.C."/>
            <person name="Barrios-Villa E."/>
        </authorList>
    </citation>
    <scope>NUCLEOTIDE SEQUENCE [LARGE SCALE GENOMIC DNA]</scope>
    <source>
        <strain evidence="3 4">33MEM</strain>
    </source>
</reference>
<gene>
    <name evidence="3" type="ORF">VOF76_26905</name>
</gene>
<keyword evidence="1" id="KW-0175">Coiled coil</keyword>
<evidence type="ECO:0000313" key="3">
    <source>
        <dbReference type="EMBL" id="MEC3939730.1"/>
    </source>
</evidence>
<keyword evidence="2" id="KW-0812">Transmembrane</keyword>
<keyword evidence="2" id="KW-0472">Membrane</keyword>
<evidence type="ECO:0000256" key="1">
    <source>
        <dbReference type="SAM" id="Coils"/>
    </source>
</evidence>
<keyword evidence="2" id="KW-1133">Transmembrane helix</keyword>
<name>A0ABU6IDQ9_9ENTR</name>
<feature type="coiled-coil region" evidence="1">
    <location>
        <begin position="134"/>
        <end position="182"/>
    </location>
</feature>
<protein>
    <recommendedName>
        <fullName evidence="5">DUF4407 domain-containing protein</fullName>
    </recommendedName>
</protein>
<proteinExistence type="predicted"/>
<comment type="caution">
    <text evidence="3">The sequence shown here is derived from an EMBL/GenBank/DDBJ whole genome shotgun (WGS) entry which is preliminary data.</text>
</comment>
<feature type="transmembrane region" description="Helical" evidence="2">
    <location>
        <begin position="12"/>
        <end position="31"/>
    </location>
</feature>
<dbReference type="Proteomes" id="UP001357437">
    <property type="component" value="Unassembled WGS sequence"/>
</dbReference>
<sequence length="264" mass="30921">QVLEERLKNPLWGFIILSWVWFNWPNLAMLFMSDAPVKFRIDFILSQDFFYLHYIIAPVLSGGLLAIASPYAQWLLSRAHKWADDRYRDNVYQTKERDFEDAIRLSKLKVQSDRAVDLEKAKIDADIKAEVERGKREELTTQELESQKKALEERIENMTEKLKTEQLELEEINNIKQKHNDSALNLLSLLEKSTNIDGYSDIADLKVEITNFLMANGYEIATLKNTLQAFNNKPVRKKRNLHDFVDTIHKQSKAIAEMKEFEKE</sequence>
<keyword evidence="4" id="KW-1185">Reference proteome</keyword>
<evidence type="ECO:0008006" key="5">
    <source>
        <dbReference type="Google" id="ProtNLM"/>
    </source>
</evidence>
<evidence type="ECO:0000256" key="2">
    <source>
        <dbReference type="SAM" id="Phobius"/>
    </source>
</evidence>
<dbReference type="EMBL" id="JAYMCU010000328">
    <property type="protein sequence ID" value="MEC3939730.1"/>
    <property type="molecule type" value="Genomic_DNA"/>
</dbReference>
<accession>A0ABU6IDQ9</accession>
<feature type="non-terminal residue" evidence="3">
    <location>
        <position position="1"/>
    </location>
</feature>